<dbReference type="SMART" id="SM00387">
    <property type="entry name" value="HATPase_c"/>
    <property type="match status" value="1"/>
</dbReference>
<dbReference type="SMART" id="SM00388">
    <property type="entry name" value="HisKA"/>
    <property type="match status" value="1"/>
</dbReference>
<dbReference type="GO" id="GO:0016301">
    <property type="term" value="F:kinase activity"/>
    <property type="evidence" value="ECO:0007669"/>
    <property type="project" value="UniProtKB-KW"/>
</dbReference>
<feature type="non-terminal residue" evidence="8">
    <location>
        <position position="1"/>
    </location>
</feature>
<evidence type="ECO:0000256" key="2">
    <source>
        <dbReference type="ARBA" id="ARBA00012438"/>
    </source>
</evidence>
<dbReference type="InterPro" id="IPR003661">
    <property type="entry name" value="HisK_dim/P_dom"/>
</dbReference>
<evidence type="ECO:0000259" key="6">
    <source>
        <dbReference type="PROSITE" id="PS50109"/>
    </source>
</evidence>
<keyword evidence="9" id="KW-1185">Reference proteome</keyword>
<gene>
    <name evidence="8" type="ORF">HWQ67_13780</name>
</gene>
<dbReference type="RefSeq" id="WP_218253268.1">
    <property type="nucleotide sequence ID" value="NZ_JABXWD010000307.1"/>
</dbReference>
<dbReference type="PROSITE" id="PS50109">
    <property type="entry name" value="HIS_KIN"/>
    <property type="match status" value="1"/>
</dbReference>
<dbReference type="CDD" id="cd00082">
    <property type="entry name" value="HisKA"/>
    <property type="match status" value="1"/>
</dbReference>
<dbReference type="PROSITE" id="PS50112">
    <property type="entry name" value="PAS"/>
    <property type="match status" value="1"/>
</dbReference>
<feature type="domain" description="PAS" evidence="7">
    <location>
        <begin position="74"/>
        <end position="123"/>
    </location>
</feature>
<dbReference type="PANTHER" id="PTHR43047:SF72">
    <property type="entry name" value="OSMOSENSING HISTIDINE PROTEIN KINASE SLN1"/>
    <property type="match status" value="1"/>
</dbReference>
<dbReference type="Pfam" id="PF08447">
    <property type="entry name" value="PAS_3"/>
    <property type="match status" value="1"/>
</dbReference>
<name>A0ABS6S2P1_9BACT</name>
<organism evidence="8 9">
    <name type="scientific">Candidatus Magnetobacterium casense</name>
    <dbReference type="NCBI Taxonomy" id="1455061"/>
    <lineage>
        <taxon>Bacteria</taxon>
        <taxon>Pseudomonadati</taxon>
        <taxon>Nitrospirota</taxon>
        <taxon>Thermodesulfovibrionia</taxon>
        <taxon>Thermodesulfovibrionales</taxon>
        <taxon>Candidatus Magnetobacteriaceae</taxon>
        <taxon>Candidatus Magnetobacterium</taxon>
    </lineage>
</organism>
<dbReference type="Pfam" id="PF00512">
    <property type="entry name" value="HisKA"/>
    <property type="match status" value="1"/>
</dbReference>
<evidence type="ECO:0000256" key="1">
    <source>
        <dbReference type="ARBA" id="ARBA00000085"/>
    </source>
</evidence>
<dbReference type="Pfam" id="PF02518">
    <property type="entry name" value="HATPase_c"/>
    <property type="match status" value="1"/>
</dbReference>
<dbReference type="CDD" id="cd00075">
    <property type="entry name" value="HATPase"/>
    <property type="match status" value="1"/>
</dbReference>
<feature type="domain" description="Histidine kinase" evidence="6">
    <location>
        <begin position="194"/>
        <end position="415"/>
    </location>
</feature>
<dbReference type="EC" id="2.7.13.3" evidence="2"/>
<dbReference type="PANTHER" id="PTHR43047">
    <property type="entry name" value="TWO-COMPONENT HISTIDINE PROTEIN KINASE"/>
    <property type="match status" value="1"/>
</dbReference>
<evidence type="ECO:0000313" key="8">
    <source>
        <dbReference type="EMBL" id="MBV6342653.1"/>
    </source>
</evidence>
<dbReference type="InterPro" id="IPR013655">
    <property type="entry name" value="PAS_fold_3"/>
</dbReference>
<evidence type="ECO:0000256" key="3">
    <source>
        <dbReference type="ARBA" id="ARBA00022679"/>
    </source>
</evidence>
<dbReference type="NCBIfam" id="TIGR00229">
    <property type="entry name" value="sensory_box"/>
    <property type="match status" value="1"/>
</dbReference>
<evidence type="ECO:0000259" key="7">
    <source>
        <dbReference type="PROSITE" id="PS50112"/>
    </source>
</evidence>
<accession>A0ABS6S2P1</accession>
<dbReference type="Proteomes" id="UP001196980">
    <property type="component" value="Unassembled WGS sequence"/>
</dbReference>
<sequence>DYGIVTKIDMSEIRSPFIRVGLVAFFLAVLAILLGAFAFLRITDPIFRKSQESESMFRGLVEQSLAGICIIQHGVFIYVNPRFTEIFGYEKAEELLGKTPLDVVYPVDRELVAENIRKRMDGEIAFAHYCFGGLKKNGDIVQIEVYGSRTEIREIPAIIGLLLDVTKRVEDDKQLRQLKVAQEASRAKNEFLSLVTHELRTPLSGISGLAQTLRDAYRNGWMTQEEDMLGDVLEKILKSAFHMASLIEELLEFSRIEAGRFDIQYEAVSLRQALDIVKSNLFEKIKEKHLDFKVQIPPDLPLIHTGLKQLTQVLFNLIGNAVKFTAERDVITVRAVEEGAMVLVSVEDSGPGMDEETLKHVFDMFWRSDKTMSTEGTGLGLAISKKIVETMGGNIWVKSELGRGNTFYFTLKQWRENEEG</sequence>
<evidence type="ECO:0000256" key="5">
    <source>
        <dbReference type="SAM" id="Phobius"/>
    </source>
</evidence>
<evidence type="ECO:0000256" key="4">
    <source>
        <dbReference type="ARBA" id="ARBA00022777"/>
    </source>
</evidence>
<dbReference type="InterPro" id="IPR005467">
    <property type="entry name" value="His_kinase_dom"/>
</dbReference>
<keyword evidence="4 8" id="KW-0418">Kinase</keyword>
<dbReference type="InterPro" id="IPR000014">
    <property type="entry name" value="PAS"/>
</dbReference>
<keyword evidence="5" id="KW-1133">Transmembrane helix</keyword>
<dbReference type="SMART" id="SM00091">
    <property type="entry name" value="PAS"/>
    <property type="match status" value="1"/>
</dbReference>
<feature type="transmembrane region" description="Helical" evidence="5">
    <location>
        <begin position="17"/>
        <end position="40"/>
    </location>
</feature>
<protein>
    <recommendedName>
        <fullName evidence="2">histidine kinase</fullName>
        <ecNumber evidence="2">2.7.13.3</ecNumber>
    </recommendedName>
</protein>
<proteinExistence type="predicted"/>
<dbReference type="InterPro" id="IPR003594">
    <property type="entry name" value="HATPase_dom"/>
</dbReference>
<dbReference type="CDD" id="cd00130">
    <property type="entry name" value="PAS"/>
    <property type="match status" value="1"/>
</dbReference>
<keyword evidence="3" id="KW-0808">Transferase</keyword>
<dbReference type="EMBL" id="JABXWD010000307">
    <property type="protein sequence ID" value="MBV6342653.1"/>
    <property type="molecule type" value="Genomic_DNA"/>
</dbReference>
<comment type="caution">
    <text evidence="8">The sequence shown here is derived from an EMBL/GenBank/DDBJ whole genome shotgun (WGS) entry which is preliminary data.</text>
</comment>
<comment type="catalytic activity">
    <reaction evidence="1">
        <text>ATP + protein L-histidine = ADP + protein N-phospho-L-histidine.</text>
        <dbReference type="EC" id="2.7.13.3"/>
    </reaction>
</comment>
<reference evidence="8 9" key="1">
    <citation type="journal article" date="2020" name="J Geophys Res Biogeosci">
        <title>Magnetotaxis as an Adaptation to Enable Bacterial Shuttling of Microbial Sulfur and Sulfur Cycling Across Aquatic Oxic#Anoxic Interfaces.</title>
        <authorList>
            <person name="Li J."/>
            <person name="Liu P."/>
            <person name="Wang J."/>
            <person name="Roberts A.P."/>
            <person name="Pan Y."/>
        </authorList>
    </citation>
    <scope>NUCLEOTIDE SEQUENCE [LARGE SCALE GENOMIC DNA]</scope>
    <source>
        <strain evidence="8 9">MYR-1_YQ</strain>
    </source>
</reference>
<keyword evidence="5" id="KW-0812">Transmembrane</keyword>
<keyword evidence="5" id="KW-0472">Membrane</keyword>
<evidence type="ECO:0000313" key="9">
    <source>
        <dbReference type="Proteomes" id="UP001196980"/>
    </source>
</evidence>